<dbReference type="Gene3D" id="3.40.50.1820">
    <property type="entry name" value="alpha/beta hydrolase"/>
    <property type="match status" value="2"/>
</dbReference>
<accession>A0A179HHX5</accession>
<sequence>MKLQNIFSLAALCGIGKADASSESREDIIAHTKQGPVRGIQVHDRVDAFLGVPYAQPPVGKLRFQPPQPLKVTRISQRRGEAFNATKFGPACYQFMYNTILGDSGKPSTPESEDCLTLNVYVPKRSGKTEKKKKLPVYVWSYGGGFGEGSNSVPLYDPTDFVAESKDIIVVTWKAKPVLSSFFCLNSYRLNIFGFPNSPALRHQNLGIRDQRLALEWLRDNLASFGGDPRRIVFGGQSAGADSGHSMVYSHPRDPIISALLLQSGTIEILNARSADADFEYVRVAGVVGCANSDREKELECMRTVDADRLKHAITNSTLNRFGSPYGGMPMADNVTIFTNDEYAKRGKAGNFARLPTLMGMTLNEGDAVTNWDPVKGINKTVSRIITETSFECNTAAESGYRALHHVPVWRYLFKGVFPEVTTYPWARSYHGADIPLLMGTYNLMASNKTVGDKSSTTKEASRLLQHFFAAFIKDPTHGLEKSYGLPTYRPNSTTLVELFNENKPSLTRARATDNPACANPTPIPWDETS</sequence>
<comment type="caution">
    <text evidence="6">The sequence shown here is derived from an EMBL/GenBank/DDBJ whole genome shotgun (WGS) entry which is preliminary data.</text>
</comment>
<dbReference type="PROSITE" id="PS00941">
    <property type="entry name" value="CARBOXYLESTERASE_B_2"/>
    <property type="match status" value="1"/>
</dbReference>
<dbReference type="InterPro" id="IPR050654">
    <property type="entry name" value="AChE-related_enzymes"/>
</dbReference>
<dbReference type="PANTHER" id="PTHR43918:SF4">
    <property type="entry name" value="CARBOXYLIC ESTER HYDROLASE"/>
    <property type="match status" value="1"/>
</dbReference>
<dbReference type="EMBL" id="LSBI01000005">
    <property type="protein sequence ID" value="OAQ89171.1"/>
    <property type="molecule type" value="Genomic_DNA"/>
</dbReference>
<dbReference type="ESTHER" id="9hypo-a0a179hhx5">
    <property type="family name" value="Fungal_carboxylesterase_lipase"/>
</dbReference>
<keyword evidence="2" id="KW-0378">Hydrolase</keyword>
<dbReference type="Proteomes" id="UP000078340">
    <property type="component" value="Unassembled WGS sequence"/>
</dbReference>
<organism evidence="6 7">
    <name type="scientific">Purpureocillium lilacinum</name>
    <name type="common">Paecilomyces lilacinus</name>
    <dbReference type="NCBI Taxonomy" id="33203"/>
    <lineage>
        <taxon>Eukaryota</taxon>
        <taxon>Fungi</taxon>
        <taxon>Dikarya</taxon>
        <taxon>Ascomycota</taxon>
        <taxon>Pezizomycotina</taxon>
        <taxon>Sordariomycetes</taxon>
        <taxon>Hypocreomycetidae</taxon>
        <taxon>Hypocreales</taxon>
        <taxon>Ophiocordycipitaceae</taxon>
        <taxon>Purpureocillium</taxon>
    </lineage>
</organism>
<feature type="domain" description="Carboxylesterase type B" evidence="5">
    <location>
        <begin position="29"/>
        <end position="370"/>
    </location>
</feature>
<dbReference type="InterPro" id="IPR002018">
    <property type="entry name" value="CarbesteraseB"/>
</dbReference>
<feature type="chain" id="PRO_5008103590" evidence="4">
    <location>
        <begin position="21"/>
        <end position="530"/>
    </location>
</feature>
<dbReference type="InterPro" id="IPR019819">
    <property type="entry name" value="Carboxylesterase_B_CS"/>
</dbReference>
<evidence type="ECO:0000256" key="4">
    <source>
        <dbReference type="SAM" id="SignalP"/>
    </source>
</evidence>
<comment type="similarity">
    <text evidence="1">Belongs to the type-B carboxylesterase/lipase family.</text>
</comment>
<evidence type="ECO:0000256" key="2">
    <source>
        <dbReference type="ARBA" id="ARBA00022801"/>
    </source>
</evidence>
<feature type="signal peptide" evidence="4">
    <location>
        <begin position="1"/>
        <end position="20"/>
    </location>
</feature>
<dbReference type="OMA" id="SYHQADI"/>
<evidence type="ECO:0000259" key="5">
    <source>
        <dbReference type="Pfam" id="PF00135"/>
    </source>
</evidence>
<dbReference type="GO" id="GO:0052689">
    <property type="term" value="F:carboxylic ester hydrolase activity"/>
    <property type="evidence" value="ECO:0007669"/>
    <property type="project" value="TreeGrafter"/>
</dbReference>
<gene>
    <name evidence="6" type="ORF">VFPFJ_05580</name>
</gene>
<evidence type="ECO:0000313" key="6">
    <source>
        <dbReference type="EMBL" id="OAQ89171.1"/>
    </source>
</evidence>
<evidence type="ECO:0000256" key="3">
    <source>
        <dbReference type="SAM" id="MobiDB-lite"/>
    </source>
</evidence>
<feature type="region of interest" description="Disordered" evidence="3">
    <location>
        <begin position="511"/>
        <end position="530"/>
    </location>
</feature>
<reference evidence="6 7" key="1">
    <citation type="submission" date="2016-02" db="EMBL/GenBank/DDBJ databases">
        <title>Biosynthesis of antibiotic leucinostatins and their inhibition on Phytophthora in bio-control Purpureocillium lilacinum.</title>
        <authorList>
            <person name="Wang G."/>
            <person name="Liu Z."/>
            <person name="Lin R."/>
            <person name="Li E."/>
            <person name="Mao Z."/>
            <person name="Ling J."/>
            <person name="Yin W."/>
            <person name="Xie B."/>
        </authorList>
    </citation>
    <scope>NUCLEOTIDE SEQUENCE [LARGE SCALE GENOMIC DNA]</scope>
    <source>
        <strain evidence="6">PLFJ-1</strain>
    </source>
</reference>
<keyword evidence="4" id="KW-0732">Signal</keyword>
<proteinExistence type="inferred from homology"/>
<dbReference type="Pfam" id="PF00135">
    <property type="entry name" value="COesterase"/>
    <property type="match status" value="1"/>
</dbReference>
<evidence type="ECO:0000313" key="7">
    <source>
        <dbReference type="Proteomes" id="UP000078340"/>
    </source>
</evidence>
<protein>
    <submittedName>
        <fullName evidence="6">Carboxylesterase family protein</fullName>
    </submittedName>
</protein>
<dbReference type="SUPFAM" id="SSF53474">
    <property type="entry name" value="alpha/beta-Hydrolases"/>
    <property type="match status" value="1"/>
</dbReference>
<dbReference type="AlphaFoldDB" id="A0A179HHX5"/>
<dbReference type="InterPro" id="IPR029058">
    <property type="entry name" value="AB_hydrolase_fold"/>
</dbReference>
<name>A0A179HHX5_PURLI</name>
<evidence type="ECO:0000256" key="1">
    <source>
        <dbReference type="ARBA" id="ARBA00005964"/>
    </source>
</evidence>
<dbReference type="PANTHER" id="PTHR43918">
    <property type="entry name" value="ACETYLCHOLINESTERASE"/>
    <property type="match status" value="1"/>
</dbReference>